<dbReference type="InterPro" id="IPR036156">
    <property type="entry name" value="Beta-gal/glucu_dom_sf"/>
</dbReference>
<name>A0A9D1JDE7_9FIRM</name>
<dbReference type="Gene3D" id="2.60.120.260">
    <property type="entry name" value="Galactose-binding domain-like"/>
    <property type="match status" value="1"/>
</dbReference>
<dbReference type="Pfam" id="PF00703">
    <property type="entry name" value="Glyco_hydro_2"/>
    <property type="match status" value="1"/>
</dbReference>
<gene>
    <name evidence="10" type="ORF">IAC96_08695</name>
</gene>
<dbReference type="PANTHER" id="PTHR43730">
    <property type="entry name" value="BETA-MANNOSIDASE"/>
    <property type="match status" value="1"/>
</dbReference>
<dbReference type="EMBL" id="DVHN01000110">
    <property type="protein sequence ID" value="HIR89012.1"/>
    <property type="molecule type" value="Genomic_DNA"/>
</dbReference>
<sequence>MERIHLNGIWRMKKKGDRSEYPVLIPGSVLSALLENKAIEDPFDRMNEYSTRELFWDDYEFCYEFEIMNHQLLEENQVLVCEGLDTLADIFINGHLVASTKNMHRTYRIPVSQVLCAGKNTIQISFHSPLRYIESYTYQEKKEVNYIPCGCMKGNHLIRKAHSMFGWDWGPQLIDAGIFRAIYIEFWNGSRMEEMEIHQEHGKKTVTLQIHLTFSIPAVEDIVLIQVLEAGVELAAQTVVVNTDIRTEFLIQNPKLWWPNGYGEQPLYQIKVQHFNGEGILLEEIEKNIGLRTLTVSRDEDVWGREFAFQVNGTKIFAMGGNYIPEDCVYNRITRERQEYLVESMRRVGFNCVRVWGGGYYPSDYFYDLCDRYGLIVWQDLMYACNVYDVTEEFAENCRQEVIDNVKRIRHHACLGLICGNNEIESAWDHWQEFQKESSYLRADYIKLFEHILPAAVKKSAPDIFYWPSSPSSGGCFDNPDSENDGDTHYWAVWHGQLPFTDYKNHNFRFCSEFGFQSFPCLRTVESFARKEDQNIFSRVMESHQKNDSANGKMLYYLSETFRYPASFDALLYTSQILQGMAVKYGVEHWRRHRGRCMGALYWQVNDNWPAPSWSSIDYFGRWKALHYMAQDFFASRAASLTVEKEKACLYFENETGKSQRYKAKLYVKNMQLDILEEAACEGQIDAFRSENILSLDLMSLPAYCEWKRNRKRLGGWEEEVFLEGWIQMEDGTVRQAVETVLPYKYLRLSRPNIETEVFQEADGYTICLKSDCFAAFVELSFQDADVIFSQNYFHITDKQIKEIYIRKNDILQGSFSNTNEMKQRLCIRSIVDTY</sequence>
<dbReference type="InterPro" id="IPR006102">
    <property type="entry name" value="Ig-like_GH2"/>
</dbReference>
<dbReference type="Pfam" id="PF17753">
    <property type="entry name" value="Ig_mannosidase"/>
    <property type="match status" value="1"/>
</dbReference>
<dbReference type="Pfam" id="PF22666">
    <property type="entry name" value="Glyco_hydro_2_N2"/>
    <property type="match status" value="1"/>
</dbReference>
<evidence type="ECO:0000259" key="7">
    <source>
        <dbReference type="Pfam" id="PF00703"/>
    </source>
</evidence>
<comment type="catalytic activity">
    <reaction evidence="1">
        <text>Hydrolysis of terminal, non-reducing beta-D-mannose residues in beta-D-mannosides.</text>
        <dbReference type="EC" id="3.2.1.25"/>
    </reaction>
</comment>
<evidence type="ECO:0000313" key="10">
    <source>
        <dbReference type="EMBL" id="HIR89012.1"/>
    </source>
</evidence>
<dbReference type="InterPro" id="IPR050887">
    <property type="entry name" value="Beta-mannosidase_GH2"/>
</dbReference>
<evidence type="ECO:0000256" key="6">
    <source>
        <dbReference type="ARBA" id="ARBA00023295"/>
    </source>
</evidence>
<evidence type="ECO:0000259" key="9">
    <source>
        <dbReference type="Pfam" id="PF22666"/>
    </source>
</evidence>
<dbReference type="AlphaFoldDB" id="A0A9D1JDE7"/>
<dbReference type="SUPFAM" id="SSF51445">
    <property type="entry name" value="(Trans)glycosidases"/>
    <property type="match status" value="1"/>
</dbReference>
<evidence type="ECO:0000256" key="4">
    <source>
        <dbReference type="ARBA" id="ARBA00022801"/>
    </source>
</evidence>
<dbReference type="Gene3D" id="2.60.40.10">
    <property type="entry name" value="Immunoglobulins"/>
    <property type="match status" value="2"/>
</dbReference>
<dbReference type="GO" id="GO:0006516">
    <property type="term" value="P:glycoprotein catabolic process"/>
    <property type="evidence" value="ECO:0007669"/>
    <property type="project" value="TreeGrafter"/>
</dbReference>
<comment type="caution">
    <text evidence="10">The sequence shown here is derived from an EMBL/GenBank/DDBJ whole genome shotgun (WGS) entry which is preliminary data.</text>
</comment>
<dbReference type="SUPFAM" id="SSF49785">
    <property type="entry name" value="Galactose-binding domain-like"/>
    <property type="match status" value="1"/>
</dbReference>
<evidence type="ECO:0000256" key="3">
    <source>
        <dbReference type="ARBA" id="ARBA00012754"/>
    </source>
</evidence>
<evidence type="ECO:0000313" key="11">
    <source>
        <dbReference type="Proteomes" id="UP000824201"/>
    </source>
</evidence>
<dbReference type="SUPFAM" id="SSF49303">
    <property type="entry name" value="beta-Galactosidase/glucuronidase domain"/>
    <property type="match status" value="2"/>
</dbReference>
<dbReference type="InterPro" id="IPR013783">
    <property type="entry name" value="Ig-like_fold"/>
</dbReference>
<accession>A0A9D1JDE7</accession>
<proteinExistence type="inferred from homology"/>
<dbReference type="InterPro" id="IPR041625">
    <property type="entry name" value="Beta-mannosidase_Ig"/>
</dbReference>
<protein>
    <recommendedName>
        <fullName evidence="3">beta-mannosidase</fullName>
        <ecNumber evidence="3">3.2.1.25</ecNumber>
    </recommendedName>
</protein>
<reference evidence="10" key="1">
    <citation type="submission" date="2020-10" db="EMBL/GenBank/DDBJ databases">
        <authorList>
            <person name="Gilroy R."/>
        </authorList>
    </citation>
    <scope>NUCLEOTIDE SEQUENCE</scope>
    <source>
        <strain evidence="10">ChiW13-3771</strain>
    </source>
</reference>
<evidence type="ECO:0000256" key="1">
    <source>
        <dbReference type="ARBA" id="ARBA00000829"/>
    </source>
</evidence>
<dbReference type="InterPro" id="IPR017853">
    <property type="entry name" value="GH"/>
</dbReference>
<dbReference type="GO" id="GO:0004567">
    <property type="term" value="F:beta-mannosidase activity"/>
    <property type="evidence" value="ECO:0007669"/>
    <property type="project" value="UniProtKB-EC"/>
</dbReference>
<dbReference type="FunFam" id="3.20.20.80:FF:000050">
    <property type="entry name" value="Beta-mannosidase B"/>
    <property type="match status" value="1"/>
</dbReference>
<feature type="domain" description="Beta-mannosidase Ig-fold" evidence="8">
    <location>
        <begin position="749"/>
        <end position="833"/>
    </location>
</feature>
<dbReference type="InterPro" id="IPR008979">
    <property type="entry name" value="Galactose-bd-like_sf"/>
</dbReference>
<comment type="similarity">
    <text evidence="2">Belongs to the glycosyl hydrolase 2 family.</text>
</comment>
<evidence type="ECO:0000256" key="2">
    <source>
        <dbReference type="ARBA" id="ARBA00007401"/>
    </source>
</evidence>
<keyword evidence="5" id="KW-0325">Glycoprotein</keyword>
<dbReference type="PANTHER" id="PTHR43730:SF1">
    <property type="entry name" value="BETA-MANNOSIDASE"/>
    <property type="match status" value="1"/>
</dbReference>
<keyword evidence="6" id="KW-0326">Glycosidase</keyword>
<evidence type="ECO:0000259" key="8">
    <source>
        <dbReference type="Pfam" id="PF17753"/>
    </source>
</evidence>
<reference evidence="10" key="2">
    <citation type="journal article" date="2021" name="PeerJ">
        <title>Extensive microbial diversity within the chicken gut microbiome revealed by metagenomics and culture.</title>
        <authorList>
            <person name="Gilroy R."/>
            <person name="Ravi A."/>
            <person name="Getino M."/>
            <person name="Pursley I."/>
            <person name="Horton D.L."/>
            <person name="Alikhan N.F."/>
            <person name="Baker D."/>
            <person name="Gharbi K."/>
            <person name="Hall N."/>
            <person name="Watson M."/>
            <person name="Adriaenssens E.M."/>
            <person name="Foster-Nyarko E."/>
            <person name="Jarju S."/>
            <person name="Secka A."/>
            <person name="Antonio M."/>
            <person name="Oren A."/>
            <person name="Chaudhuri R.R."/>
            <person name="La Ragione R."/>
            <person name="Hildebrand F."/>
            <person name="Pallen M.J."/>
        </authorList>
    </citation>
    <scope>NUCLEOTIDE SEQUENCE</scope>
    <source>
        <strain evidence="10">ChiW13-3771</strain>
    </source>
</reference>
<dbReference type="InterPro" id="IPR054593">
    <property type="entry name" value="Beta-mannosidase-like_N2"/>
</dbReference>
<dbReference type="Proteomes" id="UP000824201">
    <property type="component" value="Unassembled WGS sequence"/>
</dbReference>
<evidence type="ECO:0000256" key="5">
    <source>
        <dbReference type="ARBA" id="ARBA00023180"/>
    </source>
</evidence>
<dbReference type="EC" id="3.2.1.25" evidence="3"/>
<dbReference type="GO" id="GO:0005975">
    <property type="term" value="P:carbohydrate metabolic process"/>
    <property type="evidence" value="ECO:0007669"/>
    <property type="project" value="InterPro"/>
</dbReference>
<feature type="domain" description="Beta-mannosidase-like galactose-binding" evidence="9">
    <location>
        <begin position="10"/>
        <end position="180"/>
    </location>
</feature>
<feature type="domain" description="Glycoside hydrolase family 2 immunoglobulin-like beta-sandwich" evidence="7">
    <location>
        <begin position="239"/>
        <end position="292"/>
    </location>
</feature>
<dbReference type="Gene3D" id="3.20.20.80">
    <property type="entry name" value="Glycosidases"/>
    <property type="match status" value="1"/>
</dbReference>
<organism evidence="10 11">
    <name type="scientific">Candidatus Fimimorpha faecalis</name>
    <dbReference type="NCBI Taxonomy" id="2840824"/>
    <lineage>
        <taxon>Bacteria</taxon>
        <taxon>Bacillati</taxon>
        <taxon>Bacillota</taxon>
        <taxon>Clostridia</taxon>
        <taxon>Eubacteriales</taxon>
        <taxon>Candidatus Fimimorpha</taxon>
    </lineage>
</organism>
<keyword evidence="4 10" id="KW-0378">Hydrolase</keyword>